<dbReference type="Gene3D" id="3.90.180.10">
    <property type="entry name" value="Medium-chain alcohol dehydrogenases, catalytic domain"/>
    <property type="match status" value="1"/>
</dbReference>
<dbReference type="GO" id="GO:0051903">
    <property type="term" value="F:S-(hydroxymethyl)glutathione dehydrogenase [NAD(P)+] activity"/>
    <property type="evidence" value="ECO:0007669"/>
    <property type="project" value="TreeGrafter"/>
</dbReference>
<dbReference type="RefSeq" id="WP_123690926.1">
    <property type="nucleotide sequence ID" value="NZ_AP019700.1"/>
</dbReference>
<name>A0A3N1LIV1_9PROT</name>
<evidence type="ECO:0000259" key="7">
    <source>
        <dbReference type="SMART" id="SM00829"/>
    </source>
</evidence>
<proteinExistence type="inferred from homology"/>
<evidence type="ECO:0000256" key="2">
    <source>
        <dbReference type="ARBA" id="ARBA00022723"/>
    </source>
</evidence>
<dbReference type="Proteomes" id="UP000278222">
    <property type="component" value="Unassembled WGS sequence"/>
</dbReference>
<dbReference type="InterPro" id="IPR011032">
    <property type="entry name" value="GroES-like_sf"/>
</dbReference>
<dbReference type="EMBL" id="RJKX01000014">
    <property type="protein sequence ID" value="ROP91220.1"/>
    <property type="molecule type" value="Genomic_DNA"/>
</dbReference>
<dbReference type="InterPro" id="IPR013149">
    <property type="entry name" value="ADH-like_C"/>
</dbReference>
<dbReference type="InterPro" id="IPR036291">
    <property type="entry name" value="NAD(P)-bd_dom_sf"/>
</dbReference>
<feature type="domain" description="Enoyl reductase (ER)" evidence="7">
    <location>
        <begin position="18"/>
        <end position="373"/>
    </location>
</feature>
<comment type="similarity">
    <text evidence="6">Belongs to the zinc-containing alcohol dehydrogenase family.</text>
</comment>
<dbReference type="FunFam" id="3.40.50.720:FF:000003">
    <property type="entry name" value="S-(hydroxymethyl)glutathione dehydrogenase"/>
    <property type="match status" value="1"/>
</dbReference>
<dbReference type="PANTHER" id="PTHR43880">
    <property type="entry name" value="ALCOHOL DEHYDROGENASE"/>
    <property type="match status" value="1"/>
</dbReference>
<keyword evidence="3 6" id="KW-0862">Zinc</keyword>
<sequence>MKIKAAVLRQMGAVAPYAESRPLSIEEVELDPPGPGEVLVQVKAASLCHSDLSVVNGDRPRPLPMVLGHEASGIVAECGPGVDDLAPGDHVVMIFVPSCGQCMPCMEGRPALCEPAAATNGAGTLLSGDRRLSRDGEAIHHHVGVSAFAEYTVVSRRSLVKVEGKLDHAEAALFGCGVLTGVGAVVNTGDVRAGSTVAIVGLGGVGLNAMLGAIVSGARQVVAIDMLDEKLDLARQLGATDTVNAGAADAIEQVKALTAGGVDVAVETAGSVKAMELAYRVTRRGGTTVTAGLPNPAHLWPLQHVNLVAEERTVKGSYIGSCVPGRDLPRYIDLYRRGRLPVDRLMSDRIRLDDINAAFDRLASGRTVRQMVIFDH</sequence>
<dbReference type="GO" id="GO:0005829">
    <property type="term" value="C:cytosol"/>
    <property type="evidence" value="ECO:0007669"/>
    <property type="project" value="TreeGrafter"/>
</dbReference>
<accession>A0A3N1LIV1</accession>
<evidence type="ECO:0000313" key="9">
    <source>
        <dbReference type="Proteomes" id="UP000278222"/>
    </source>
</evidence>
<keyword evidence="9" id="KW-1185">Reference proteome</keyword>
<evidence type="ECO:0000256" key="5">
    <source>
        <dbReference type="ARBA" id="ARBA00023027"/>
    </source>
</evidence>
<dbReference type="Gene3D" id="3.40.50.720">
    <property type="entry name" value="NAD(P)-binding Rossmann-like Domain"/>
    <property type="match status" value="1"/>
</dbReference>
<dbReference type="GO" id="GO:0046294">
    <property type="term" value="P:formaldehyde catabolic process"/>
    <property type="evidence" value="ECO:0007669"/>
    <property type="project" value="TreeGrafter"/>
</dbReference>
<organism evidence="8 9">
    <name type="scientific">Stella humosa</name>
    <dbReference type="NCBI Taxonomy" id="94"/>
    <lineage>
        <taxon>Bacteria</taxon>
        <taxon>Pseudomonadati</taxon>
        <taxon>Pseudomonadota</taxon>
        <taxon>Alphaproteobacteria</taxon>
        <taxon>Rhodospirillales</taxon>
        <taxon>Stellaceae</taxon>
        <taxon>Stella</taxon>
    </lineage>
</organism>
<comment type="caution">
    <text evidence="8">The sequence shown here is derived from an EMBL/GenBank/DDBJ whole genome shotgun (WGS) entry which is preliminary data.</text>
</comment>
<dbReference type="InterPro" id="IPR013154">
    <property type="entry name" value="ADH-like_N"/>
</dbReference>
<dbReference type="OrthoDB" id="9770544at2"/>
<keyword evidence="2 6" id="KW-0479">Metal-binding</keyword>
<keyword evidence="5" id="KW-0520">NAD</keyword>
<keyword evidence="4" id="KW-0560">Oxidoreductase</keyword>
<dbReference type="InterPro" id="IPR020843">
    <property type="entry name" value="ER"/>
</dbReference>
<dbReference type="SUPFAM" id="SSF50129">
    <property type="entry name" value="GroES-like"/>
    <property type="match status" value="2"/>
</dbReference>
<dbReference type="AlphaFoldDB" id="A0A3N1LIV1"/>
<comment type="cofactor">
    <cofactor evidence="1 6">
        <name>Zn(2+)</name>
        <dbReference type="ChEBI" id="CHEBI:29105"/>
    </cofactor>
</comment>
<gene>
    <name evidence="8" type="ORF">EDC65_3084</name>
</gene>
<evidence type="ECO:0000313" key="8">
    <source>
        <dbReference type="EMBL" id="ROP91220.1"/>
    </source>
</evidence>
<reference evidence="8 9" key="1">
    <citation type="submission" date="2018-11" db="EMBL/GenBank/DDBJ databases">
        <title>Genomic Encyclopedia of Type Strains, Phase IV (KMG-IV): sequencing the most valuable type-strain genomes for metagenomic binning, comparative biology and taxonomic classification.</title>
        <authorList>
            <person name="Goeker M."/>
        </authorList>
    </citation>
    <scope>NUCLEOTIDE SEQUENCE [LARGE SCALE GENOMIC DNA]</scope>
    <source>
        <strain evidence="8 9">DSM 5900</strain>
    </source>
</reference>
<evidence type="ECO:0000256" key="4">
    <source>
        <dbReference type="ARBA" id="ARBA00023002"/>
    </source>
</evidence>
<dbReference type="GO" id="GO:0008270">
    <property type="term" value="F:zinc ion binding"/>
    <property type="evidence" value="ECO:0007669"/>
    <property type="project" value="InterPro"/>
</dbReference>
<dbReference type="PANTHER" id="PTHR43880:SF12">
    <property type="entry name" value="ALCOHOL DEHYDROGENASE CLASS-3"/>
    <property type="match status" value="1"/>
</dbReference>
<evidence type="ECO:0000256" key="1">
    <source>
        <dbReference type="ARBA" id="ARBA00001947"/>
    </source>
</evidence>
<dbReference type="SUPFAM" id="SSF51735">
    <property type="entry name" value="NAD(P)-binding Rossmann-fold domains"/>
    <property type="match status" value="1"/>
</dbReference>
<dbReference type="InterPro" id="IPR002328">
    <property type="entry name" value="ADH_Zn_CS"/>
</dbReference>
<dbReference type="Pfam" id="PF00107">
    <property type="entry name" value="ADH_zinc_N"/>
    <property type="match status" value="1"/>
</dbReference>
<dbReference type="CDD" id="cd08281">
    <property type="entry name" value="liver_ADH_like1"/>
    <property type="match status" value="1"/>
</dbReference>
<protein>
    <submittedName>
        <fullName evidence="8">Alcohol dehydrogenase</fullName>
    </submittedName>
</protein>
<dbReference type="PROSITE" id="PS00059">
    <property type="entry name" value="ADH_ZINC"/>
    <property type="match status" value="1"/>
</dbReference>
<dbReference type="Pfam" id="PF08240">
    <property type="entry name" value="ADH_N"/>
    <property type="match status" value="1"/>
</dbReference>
<dbReference type="SMART" id="SM00829">
    <property type="entry name" value="PKS_ER"/>
    <property type="match status" value="1"/>
</dbReference>
<evidence type="ECO:0000256" key="6">
    <source>
        <dbReference type="RuleBase" id="RU361277"/>
    </source>
</evidence>
<evidence type="ECO:0000256" key="3">
    <source>
        <dbReference type="ARBA" id="ARBA00022833"/>
    </source>
</evidence>